<accession>A0ABT4VPT1</accession>
<dbReference type="Proteomes" id="UP001148313">
    <property type="component" value="Unassembled WGS sequence"/>
</dbReference>
<evidence type="ECO:0000313" key="2">
    <source>
        <dbReference type="Proteomes" id="UP001148313"/>
    </source>
</evidence>
<proteinExistence type="predicted"/>
<gene>
    <name evidence="1" type="ORF">OOZ53_15185</name>
</gene>
<dbReference type="EMBL" id="JAPJZH010000009">
    <property type="protein sequence ID" value="MDA4846704.1"/>
    <property type="molecule type" value="Genomic_DNA"/>
</dbReference>
<evidence type="ECO:0000313" key="1">
    <source>
        <dbReference type="EMBL" id="MDA4846704.1"/>
    </source>
</evidence>
<keyword evidence="2" id="KW-1185">Reference proteome</keyword>
<reference evidence="1" key="1">
    <citation type="submission" date="2022-11" db="EMBL/GenBank/DDBJ databases">
        <title>Hoeflea poritis sp. nov., isolated from scleractinian coral Porites lutea.</title>
        <authorList>
            <person name="Zhang G."/>
            <person name="Wei Q."/>
            <person name="Cai L."/>
        </authorList>
    </citation>
    <scope>NUCLEOTIDE SEQUENCE</scope>
    <source>
        <strain evidence="1">E7-10</strain>
    </source>
</reference>
<protein>
    <submittedName>
        <fullName evidence="1">Uncharacterized protein</fullName>
    </submittedName>
</protein>
<sequence length="114" mass="12468">MTKVQVRPNAGLSDVQKQWQLVDVYYELKEVLKGQPTEIGPISTHNAYFGGCGVPVVAGVDYLFFVEPFEADATIELKGNSSGFISNTSTQSLPASEVHAENIVSEARDMISRF</sequence>
<name>A0ABT4VPT1_9HYPH</name>
<organism evidence="1 2">
    <name type="scientific">Hoeflea poritis</name>
    <dbReference type="NCBI Taxonomy" id="2993659"/>
    <lineage>
        <taxon>Bacteria</taxon>
        <taxon>Pseudomonadati</taxon>
        <taxon>Pseudomonadota</taxon>
        <taxon>Alphaproteobacteria</taxon>
        <taxon>Hyphomicrobiales</taxon>
        <taxon>Rhizobiaceae</taxon>
        <taxon>Hoeflea</taxon>
    </lineage>
</organism>
<comment type="caution">
    <text evidence="1">The sequence shown here is derived from an EMBL/GenBank/DDBJ whole genome shotgun (WGS) entry which is preliminary data.</text>
</comment>